<evidence type="ECO:0000256" key="5">
    <source>
        <dbReference type="HAMAP-Rule" id="MF_00189"/>
    </source>
</evidence>
<organism evidence="6 7">
    <name type="scientific">Novosphingobium marinum</name>
    <dbReference type="NCBI Taxonomy" id="1514948"/>
    <lineage>
        <taxon>Bacteria</taxon>
        <taxon>Pseudomonadati</taxon>
        <taxon>Pseudomonadota</taxon>
        <taxon>Alphaproteobacteria</taxon>
        <taxon>Sphingomonadales</taxon>
        <taxon>Sphingomonadaceae</taxon>
        <taxon>Novosphingobium</taxon>
    </lineage>
</organism>
<feature type="transmembrane region" description="Helical" evidence="5">
    <location>
        <begin position="49"/>
        <end position="69"/>
    </location>
</feature>
<evidence type="ECO:0000256" key="1">
    <source>
        <dbReference type="ARBA" id="ARBA00022475"/>
    </source>
</evidence>
<evidence type="ECO:0000313" key="6">
    <source>
        <dbReference type="EMBL" id="NYH96880.1"/>
    </source>
</evidence>
<evidence type="ECO:0000313" key="7">
    <source>
        <dbReference type="Proteomes" id="UP000522081"/>
    </source>
</evidence>
<feature type="transmembrane region" description="Helical" evidence="5">
    <location>
        <begin position="110"/>
        <end position="133"/>
    </location>
</feature>
<keyword evidence="1 5" id="KW-1003">Cell membrane</keyword>
<comment type="caution">
    <text evidence="6">The sequence shown here is derived from an EMBL/GenBank/DDBJ whole genome shotgun (WGS) entry which is preliminary data.</text>
</comment>
<dbReference type="InterPro" id="IPR006008">
    <property type="entry name" value="YciB"/>
</dbReference>
<protein>
    <recommendedName>
        <fullName evidence="5">Inner membrane-spanning protein YciB</fullName>
    </recommendedName>
</protein>
<reference evidence="6 7" key="1">
    <citation type="submission" date="2020-07" db="EMBL/GenBank/DDBJ databases">
        <title>Genomic Encyclopedia of Type Strains, Phase IV (KMG-IV): sequencing the most valuable type-strain genomes for metagenomic binning, comparative biology and taxonomic classification.</title>
        <authorList>
            <person name="Goeker M."/>
        </authorList>
    </citation>
    <scope>NUCLEOTIDE SEQUENCE [LARGE SCALE GENOMIC DNA]</scope>
    <source>
        <strain evidence="6 7">DSM 29043</strain>
    </source>
</reference>
<keyword evidence="5" id="KW-0997">Cell inner membrane</keyword>
<proteinExistence type="inferred from homology"/>
<dbReference type="PANTHER" id="PTHR36917">
    <property type="entry name" value="INTRACELLULAR SEPTATION PROTEIN A-RELATED"/>
    <property type="match status" value="1"/>
</dbReference>
<dbReference type="RefSeq" id="WP_179408683.1">
    <property type="nucleotide sequence ID" value="NZ_BMGF01000010.1"/>
</dbReference>
<dbReference type="AlphaFoldDB" id="A0A7Y9XYN0"/>
<feature type="transmembrane region" description="Helical" evidence="5">
    <location>
        <begin position="177"/>
        <end position="196"/>
    </location>
</feature>
<dbReference type="GO" id="GO:0005886">
    <property type="term" value="C:plasma membrane"/>
    <property type="evidence" value="ECO:0007669"/>
    <property type="project" value="UniProtKB-SubCell"/>
</dbReference>
<dbReference type="HAMAP" id="MF_00189">
    <property type="entry name" value="YciB"/>
    <property type="match status" value="1"/>
</dbReference>
<feature type="transmembrane region" description="Helical" evidence="5">
    <location>
        <begin position="16"/>
        <end position="37"/>
    </location>
</feature>
<evidence type="ECO:0000256" key="3">
    <source>
        <dbReference type="ARBA" id="ARBA00022989"/>
    </source>
</evidence>
<evidence type="ECO:0000256" key="4">
    <source>
        <dbReference type="ARBA" id="ARBA00023136"/>
    </source>
</evidence>
<sequence length="222" mass="24475">MADTTEPEVEKPRSGWLNIAVDYGPVLVFFLVYKYFSPGDAEANPLAEVLAVIKGTGAFVAAAIVALIVSKWKLGRVSPMLWLSTGLIVIFGGITIWTGDQRVIQAKPTVIYVLFGLVLLAGWLRGKALLRILLEAAFEGLSDEGWLKLSRNWGLFFLVLAALNEGLVLYLDFGAWLAAKLWVFLPLTFLFTFLHIPMLMRHGMGREEAEDEAVAHTPPTGE</sequence>
<feature type="transmembrane region" description="Helical" evidence="5">
    <location>
        <begin position="81"/>
        <end position="98"/>
    </location>
</feature>
<keyword evidence="7" id="KW-1185">Reference proteome</keyword>
<keyword evidence="4 5" id="KW-0472">Membrane</keyword>
<gene>
    <name evidence="5" type="primary">yciB</name>
    <name evidence="6" type="ORF">FHS75_003231</name>
</gene>
<dbReference type="PANTHER" id="PTHR36917:SF1">
    <property type="entry name" value="INNER MEMBRANE-SPANNING PROTEIN YCIB"/>
    <property type="match status" value="1"/>
</dbReference>
<dbReference type="Pfam" id="PF04279">
    <property type="entry name" value="IspA"/>
    <property type="match status" value="1"/>
</dbReference>
<comment type="similarity">
    <text evidence="5">Belongs to the YciB family.</text>
</comment>
<evidence type="ECO:0000256" key="2">
    <source>
        <dbReference type="ARBA" id="ARBA00022692"/>
    </source>
</evidence>
<keyword evidence="2 5" id="KW-0812">Transmembrane</keyword>
<dbReference type="EMBL" id="JACBZF010000008">
    <property type="protein sequence ID" value="NYH96880.1"/>
    <property type="molecule type" value="Genomic_DNA"/>
</dbReference>
<accession>A0A7Y9XYN0</accession>
<feature type="transmembrane region" description="Helical" evidence="5">
    <location>
        <begin position="153"/>
        <end position="171"/>
    </location>
</feature>
<dbReference type="Proteomes" id="UP000522081">
    <property type="component" value="Unassembled WGS sequence"/>
</dbReference>
<name>A0A7Y9XYN0_9SPHN</name>
<keyword evidence="3 5" id="KW-1133">Transmembrane helix</keyword>
<comment type="subcellular location">
    <subcellularLocation>
        <location evidence="5">Cell inner membrane</location>
        <topology evidence="5">Multi-pass membrane protein</topology>
    </subcellularLocation>
</comment>
<comment type="function">
    <text evidence="5">Plays a role in cell envelope biogenesis, maintenance of cell envelope integrity and membrane homeostasis.</text>
</comment>